<organism evidence="4 5">
    <name type="scientific">Moraxella bovis</name>
    <dbReference type="NCBI Taxonomy" id="476"/>
    <lineage>
        <taxon>Bacteria</taxon>
        <taxon>Pseudomonadati</taxon>
        <taxon>Pseudomonadota</taxon>
        <taxon>Gammaproteobacteria</taxon>
        <taxon>Moraxellales</taxon>
        <taxon>Moraxellaceae</taxon>
        <taxon>Moraxella</taxon>
    </lineage>
</organism>
<dbReference type="CDD" id="cd00063">
    <property type="entry name" value="FN3"/>
    <property type="match status" value="1"/>
</dbReference>
<evidence type="ECO:0000259" key="1">
    <source>
        <dbReference type="Pfam" id="PF09327"/>
    </source>
</evidence>
<dbReference type="InterPro" id="IPR015406">
    <property type="entry name" value="GpJ_CSF"/>
</dbReference>
<dbReference type="PANTHER" id="PTHR36251">
    <property type="entry name" value="FELS-1 PROPHAGE HOST SPECIFICITY PROTEIN-RELATED"/>
    <property type="match status" value="1"/>
</dbReference>
<dbReference type="Pfam" id="PF09327">
    <property type="entry name" value="Phage_Tail_Tip"/>
    <property type="match status" value="1"/>
</dbReference>
<dbReference type="Gene3D" id="2.60.40.10">
    <property type="entry name" value="Immunoglobulins"/>
    <property type="match status" value="1"/>
</dbReference>
<reference evidence="4 5" key="1">
    <citation type="submission" date="2018-06" db="EMBL/GenBank/DDBJ databases">
        <authorList>
            <consortium name="Pathogen Informatics"/>
            <person name="Doyle S."/>
        </authorList>
    </citation>
    <scope>NUCLEOTIDE SEQUENCE [LARGE SCALE GENOMIC DNA]</scope>
    <source>
        <strain evidence="4 5">NCTC9426</strain>
    </source>
</reference>
<dbReference type="InterPro" id="IPR013783">
    <property type="entry name" value="Ig-like_fold"/>
</dbReference>
<dbReference type="PANTHER" id="PTHR36251:SF2">
    <property type="entry name" value="GIFSY-2 PROPHAGE HOST SPECIFICITY PROTEIN J, PHAGE LAMBDA"/>
    <property type="match status" value="1"/>
</dbReference>
<feature type="domain" description="Tip attachment protein J" evidence="2">
    <location>
        <begin position="342"/>
        <end position="501"/>
    </location>
</feature>
<dbReference type="RefSeq" id="WP_181879483.1">
    <property type="nucleotide sequence ID" value="NZ_UGPZ01000002.1"/>
</dbReference>
<dbReference type="InterPro" id="IPR036116">
    <property type="entry name" value="FN3_sf"/>
</dbReference>
<sequence length="1578" mass="172904">MNIHGAKKGGGKQRQPVIAPDSAQSKTFISIMYGLGEGEIYGLANGYQSVYLEDTPLQNDNGEFNFPNVKVDFRSGTNDQEYIDGFPDVASETAVNVELKHGTPYIKAFNNLDLDALRVRLKWGALRQQNRENGDVSGVKIDYAIDVKTDNGGWVEVLNTSINAKTSDAYERSHRIDLPKAQTGWQLRVRRITPNSTSEFISDKMFIAAISEVIDLKLRYPNTALLGLRYDAESFSNVAKMSARCKGLIIKVPTNYDPVARTYTGMWDGQFKMAYSNNPAWVYYDLCTAERYGLGGRLTQSMIDKWSLYRLAQYCDEMVDDGMGGQEPRFTVNVYIQSADGAFELLSRLAGVFRAISYWDGNSIVLDADIPQDSIYSFSRANVIDGVFEYTGTRSRDRRTVAKVAWDNPVNHFKTEYEYVRDEAAIAKFGVRVADIAAWGCTSRGQAQRAGLWALKSEQLETRMVTFKVGLDGLIPAPAKVIEISDELFAGRATGGRVLAINKTKTTITLDRPITAKAGDTLVINGDDGTSQRRLIKSVSGDKVTVTKAFANISVENVWVLDSQDLATMKFRVLSVTADENHQFTITAVQYNPAKYDAIDHGAYTPERPISVINPTVQAPTKSVTLSSYHTVNQGVSITTLVISWEQVAGAVKYAVEWRKDNGNWQTLPPTGTNSIEIAGVYAGQYEARVTAISAFGQASLATHSNLTEIQGKVGKPNRPAFIRATGVLFGMELAWGFGAKSDDTNFTEIQVSPDGRSNITTLGTFAYPTNKHEITGLQGNLTQFYRGRIVDKLGNTSDWTAWASGTTSGDAGKVLDLISGQINGSHLDQTLRTPIAKIGDLQTAVDKVNAQLPTLNSQLATANRELQTAISNITTERNRINTAIRDITALQSANTAKTQELANLTRTVGSHTSAVRDLAVTTGDLSQKYSQLKTATDTANSEITAIKQTQAEQALSVERLGARFDNGNLFKANTATLGHFLDENDSGALKPWGSHRASDFIAVKTNTLYEVRAFDGNFSNLRVIWYDDDKNFVKGQIIARGGDYATFNSENASFVRISSYWTRTDNNVWQMQVAGLASDVEANVETLRQTLTNADNALSQQITAMDTAYKSADTATNAKLAQTEKAISDNNMALSQRISALDTAYKKSDTDITARLAREETARANGDNANAQALRTLESTVNGIGGRVGTSEGKIASLERTTSDTNQALATAQSQLNARFDNLTVGGRNLLLNTQALNPLWTRPTSIENGVATFVATGRLLASTQQSDNVQALENGKVTISFTAKSNRDGRLHIRLRRFNTNNQLSDIAQYIAIDSREFKRYSLTLDYSKWTNQERVNFEIATYERAGFVCEVKLPKLEIGTIPTDWTPAPEDLQADIDAKASSASLDEFKRTQAQKDTATAQKLSTLQTTVNGQTTSIRNVERSVDGVRAIKAVTVDNNGVISGYGLMSELQNGRVTSQFGVNADSFFVGSPRNGKKPFATYTQPTVINGVRIPAGTYINTAFIANASITMAKIADSIQSDNYVAGRQGWRLFKDGRFELNNTFGDGSSLELNSKGLIVWYDKARGKKAVELGIFT</sequence>
<dbReference type="Pfam" id="PF13550">
    <property type="entry name" value="Phage-tail_3"/>
    <property type="match status" value="1"/>
</dbReference>
<feature type="domain" description="Tip attachment protein J HDII-ins2" evidence="3">
    <location>
        <begin position="89"/>
        <end position="215"/>
    </location>
</feature>
<dbReference type="InterPro" id="IPR032876">
    <property type="entry name" value="J_dom"/>
</dbReference>
<dbReference type="InterPro" id="IPR053171">
    <property type="entry name" value="Viral_Tip_Attach_Protein"/>
</dbReference>
<feature type="domain" description="Tip attachment protein J central straight fiber" evidence="1">
    <location>
        <begin position="1416"/>
        <end position="1546"/>
    </location>
</feature>
<dbReference type="InterPro" id="IPR055385">
    <property type="entry name" value="GpJ_HDII-ins2"/>
</dbReference>
<evidence type="ECO:0000259" key="2">
    <source>
        <dbReference type="Pfam" id="PF13550"/>
    </source>
</evidence>
<gene>
    <name evidence="4" type="ORF">NCTC9426_00220</name>
</gene>
<dbReference type="InterPro" id="IPR003961">
    <property type="entry name" value="FN3_dom"/>
</dbReference>
<accession>A0A378PQH5</accession>
<protein>
    <submittedName>
        <fullName evidence="4">Chromosome segregation protein SMC</fullName>
    </submittedName>
</protein>
<dbReference type="Gene3D" id="1.10.287.1490">
    <property type="match status" value="1"/>
</dbReference>
<evidence type="ECO:0000313" key="4">
    <source>
        <dbReference type="EMBL" id="STY90213.1"/>
    </source>
</evidence>
<dbReference type="Pfam" id="PF24801">
    <property type="entry name" value="FNIII-A_GpJ"/>
    <property type="match status" value="1"/>
</dbReference>
<dbReference type="Proteomes" id="UP000254133">
    <property type="component" value="Unassembled WGS sequence"/>
</dbReference>
<evidence type="ECO:0000313" key="5">
    <source>
        <dbReference type="Proteomes" id="UP000254133"/>
    </source>
</evidence>
<proteinExistence type="predicted"/>
<dbReference type="SUPFAM" id="SSF49265">
    <property type="entry name" value="Fibronectin type III"/>
    <property type="match status" value="1"/>
</dbReference>
<dbReference type="EMBL" id="UGPZ01000002">
    <property type="protein sequence ID" value="STY90213.1"/>
    <property type="molecule type" value="Genomic_DNA"/>
</dbReference>
<name>A0A378PQH5_MORBO</name>
<dbReference type="SUPFAM" id="SSF57997">
    <property type="entry name" value="Tropomyosin"/>
    <property type="match status" value="1"/>
</dbReference>
<evidence type="ECO:0000259" key="3">
    <source>
        <dbReference type="Pfam" id="PF24801"/>
    </source>
</evidence>